<protein>
    <submittedName>
        <fullName evidence="1">Uncharacterized protein</fullName>
    </submittedName>
</protein>
<dbReference type="EMBL" id="MN448283">
    <property type="protein sequence ID" value="QFG74195.1"/>
    <property type="molecule type" value="Genomic_DNA"/>
</dbReference>
<proteinExistence type="predicted"/>
<organism evidence="1">
    <name type="scientific">Megaviridae environmental sample</name>
    <dbReference type="NCBI Taxonomy" id="1737588"/>
    <lineage>
        <taxon>Viruses</taxon>
        <taxon>Varidnaviria</taxon>
        <taxon>Bamfordvirae</taxon>
        <taxon>Nucleocytoviricota</taxon>
        <taxon>Megaviricetes</taxon>
        <taxon>Imitervirales</taxon>
        <taxon>Mimiviridae</taxon>
        <taxon>environmental samples</taxon>
    </lineage>
</organism>
<evidence type="ECO:0000313" key="1">
    <source>
        <dbReference type="EMBL" id="QFG74195.1"/>
    </source>
</evidence>
<accession>A0A5J6VJ51</accession>
<sequence>MIEFILKTSPSKILVSFTGNDYIYVQGIDTNDSIEYTPDDTTETATVVFAGDFIDSNNEPQHIDPNTSIEQAVYEITFNSGILHSGEFKIYNDNTLVFVRNLHFHMVNTITSTVHKLESYVQQPSFVHLYGDNVLADGQPCDENTVTTPNTKFTIILKQSDNFKYDFKTKVRNNMKPIENIDLSLFDENDNIDSNYENVEGSEDDVISGNDGRRKNKRIKHLLNEATHRFRQKFRWQKKL</sequence>
<name>A0A5J6VJ51_9VIRU</name>
<reference evidence="1" key="1">
    <citation type="journal article" date="2019" name="Philos. Trans. R. Soc. Lond., B, Biol. Sci.">
        <title>Targeted metagenomic recovery of four divergent viruses reveals shared and distinctive characteristics of giant viruses of marine eukaryotes.</title>
        <authorList>
            <person name="Needham D.M."/>
            <person name="Poirier C."/>
            <person name="Hehenberger E."/>
            <person name="Jimenez V."/>
            <person name="Swalwell J.E."/>
            <person name="Santoro A.E."/>
            <person name="Worden A.Z."/>
        </authorList>
    </citation>
    <scope>NUCLEOTIDE SEQUENCE</scope>
    <source>
        <strain evidence="1">OPacV-662</strain>
    </source>
</reference>